<dbReference type="InterPro" id="IPR036108">
    <property type="entry name" value="4pyrrol_syn_uPrphyn_synt_sf"/>
</dbReference>
<evidence type="ECO:0000259" key="1">
    <source>
        <dbReference type="Pfam" id="PF02602"/>
    </source>
</evidence>
<accession>A0ABS4BDJ7</accession>
<evidence type="ECO:0000313" key="2">
    <source>
        <dbReference type="EMBL" id="MBP0614820.1"/>
    </source>
</evidence>
<protein>
    <submittedName>
        <fullName evidence="2">Uroporphyrinogen-III synthase</fullName>
        <ecNumber evidence="2">4.2.1.75</ecNumber>
    </submittedName>
</protein>
<comment type="caution">
    <text evidence="2">The sequence shown here is derived from an EMBL/GenBank/DDBJ whole genome shotgun (WGS) entry which is preliminary data.</text>
</comment>
<gene>
    <name evidence="2" type="ORF">J6595_04420</name>
</gene>
<organism evidence="2 3">
    <name type="scientific">Jiella mangrovi</name>
    <dbReference type="NCBI Taxonomy" id="2821407"/>
    <lineage>
        <taxon>Bacteria</taxon>
        <taxon>Pseudomonadati</taxon>
        <taxon>Pseudomonadota</taxon>
        <taxon>Alphaproteobacteria</taxon>
        <taxon>Hyphomicrobiales</taxon>
        <taxon>Aurantimonadaceae</taxon>
        <taxon>Jiella</taxon>
    </lineage>
</organism>
<dbReference type="EC" id="4.2.1.75" evidence="2"/>
<dbReference type="EMBL" id="JAGJCF010000002">
    <property type="protein sequence ID" value="MBP0614820.1"/>
    <property type="molecule type" value="Genomic_DNA"/>
</dbReference>
<dbReference type="Pfam" id="PF02602">
    <property type="entry name" value="HEM4"/>
    <property type="match status" value="1"/>
</dbReference>
<dbReference type="Proteomes" id="UP000678276">
    <property type="component" value="Unassembled WGS sequence"/>
</dbReference>
<dbReference type="Gene3D" id="3.40.50.10090">
    <property type="match status" value="1"/>
</dbReference>
<feature type="domain" description="Tetrapyrrole biosynthesis uroporphyrinogen III synthase" evidence="1">
    <location>
        <begin position="15"/>
        <end position="232"/>
    </location>
</feature>
<sequence>MSRVLILREAAEAERTAVTLAGLGHQPLILPLERTVDLDPGRGGAFEADDLAGFAATSARAVPALGKRFAGDGRPLLAVGAATALAGEAAGFGNVHVAGGAASSMGELALSAGIKAGETLLYAAGRRRTGTLEASLAKVGIRCVIEEVYDIVPVSLSEGVVRSVFAGGPPDFVLLLSAGQAEGYGRLTDEMPQLFRPSPRLLALSVRVRDALPQSLREGAAISTKSSLASLFELID</sequence>
<keyword evidence="2" id="KW-0456">Lyase</keyword>
<proteinExistence type="predicted"/>
<name>A0ABS4BDJ7_9HYPH</name>
<dbReference type="InterPro" id="IPR003754">
    <property type="entry name" value="4pyrrol_synth_uPrphyn_synth"/>
</dbReference>
<dbReference type="SUPFAM" id="SSF69618">
    <property type="entry name" value="HemD-like"/>
    <property type="match status" value="1"/>
</dbReference>
<evidence type="ECO:0000313" key="3">
    <source>
        <dbReference type="Proteomes" id="UP000678276"/>
    </source>
</evidence>
<keyword evidence="3" id="KW-1185">Reference proteome</keyword>
<dbReference type="RefSeq" id="WP_209593228.1">
    <property type="nucleotide sequence ID" value="NZ_JAGJCF010000002.1"/>
</dbReference>
<reference evidence="2 3" key="1">
    <citation type="submission" date="2021-04" db="EMBL/GenBank/DDBJ databases">
        <title>Whole genome sequence of Jiella sp. KSK16Y-1.</title>
        <authorList>
            <person name="Tuo L."/>
        </authorList>
    </citation>
    <scope>NUCLEOTIDE SEQUENCE [LARGE SCALE GENOMIC DNA]</scope>
    <source>
        <strain evidence="2 3">KSK16Y-1</strain>
    </source>
</reference>
<dbReference type="GO" id="GO:0004852">
    <property type="term" value="F:uroporphyrinogen-III synthase activity"/>
    <property type="evidence" value="ECO:0007669"/>
    <property type="project" value="UniProtKB-EC"/>
</dbReference>